<evidence type="ECO:0000256" key="1">
    <source>
        <dbReference type="SAM" id="Phobius"/>
    </source>
</evidence>
<reference evidence="2 3" key="1">
    <citation type="submission" date="2015-05" db="EMBL/GenBank/DDBJ databases">
        <title>Evolution of Trichinella species and genotypes.</title>
        <authorList>
            <person name="Korhonen P.K."/>
            <person name="Edoardo P."/>
            <person name="Giuseppe L.R."/>
            <person name="Gasser R.B."/>
        </authorList>
    </citation>
    <scope>NUCLEOTIDE SEQUENCE [LARGE SCALE GENOMIC DNA]</scope>
    <source>
        <strain evidence="2">ISS10</strain>
    </source>
</reference>
<keyword evidence="1" id="KW-0472">Membrane</keyword>
<keyword evidence="3" id="KW-1185">Reference proteome</keyword>
<gene>
    <name evidence="2" type="ORF">T02_1233</name>
</gene>
<organism evidence="2 3">
    <name type="scientific">Trichinella nativa</name>
    <dbReference type="NCBI Taxonomy" id="6335"/>
    <lineage>
        <taxon>Eukaryota</taxon>
        <taxon>Metazoa</taxon>
        <taxon>Ecdysozoa</taxon>
        <taxon>Nematoda</taxon>
        <taxon>Enoplea</taxon>
        <taxon>Dorylaimia</taxon>
        <taxon>Trichinellida</taxon>
        <taxon>Trichinellidae</taxon>
        <taxon>Trichinella</taxon>
    </lineage>
</organism>
<name>A0A0V1KUJ7_9BILA</name>
<dbReference type="AlphaFoldDB" id="A0A0V1KUJ7"/>
<proteinExistence type="predicted"/>
<comment type="caution">
    <text evidence="2">The sequence shown here is derived from an EMBL/GenBank/DDBJ whole genome shotgun (WGS) entry which is preliminary data.</text>
</comment>
<evidence type="ECO:0000313" key="2">
    <source>
        <dbReference type="EMBL" id="KRZ50980.1"/>
    </source>
</evidence>
<keyword evidence="1" id="KW-0812">Transmembrane</keyword>
<protein>
    <submittedName>
        <fullName evidence="2">Uncharacterized protein</fullName>
    </submittedName>
</protein>
<keyword evidence="1" id="KW-1133">Transmembrane helix</keyword>
<feature type="transmembrane region" description="Helical" evidence="1">
    <location>
        <begin position="49"/>
        <end position="72"/>
    </location>
</feature>
<evidence type="ECO:0000313" key="3">
    <source>
        <dbReference type="Proteomes" id="UP000054721"/>
    </source>
</evidence>
<sequence>MVVIWTSIKHDHHFDTAPVVPKANEQNNWTFFSSSFSDLYAVDCLRSSAIGLLLGMILLSNFDFFCFFFLWYSQKCTTNLAERRQRWSLYRPVSTSESSDGIAWGGRAAPVTSFSHQRDGFSTFSDTLRNSTSVSTVCLSQSANILVVRFIPPVSFFNPFSTTIVCSYSLNLANFLVLNTSFSNRYRCALHTLPNRNPAAAVPRPKGDLVVVICSPLTAGSG</sequence>
<dbReference type="OrthoDB" id="10466085at2759"/>
<accession>A0A0V1KUJ7</accession>
<dbReference type="Proteomes" id="UP000054721">
    <property type="component" value="Unassembled WGS sequence"/>
</dbReference>
<dbReference type="EMBL" id="JYDW01000243">
    <property type="protein sequence ID" value="KRZ50980.1"/>
    <property type="molecule type" value="Genomic_DNA"/>
</dbReference>